<evidence type="ECO:0000313" key="2">
    <source>
        <dbReference type="EMBL" id="KAH6880361.1"/>
    </source>
</evidence>
<protein>
    <submittedName>
        <fullName evidence="2">Uncharacterized protein</fullName>
    </submittedName>
</protein>
<evidence type="ECO:0000313" key="3">
    <source>
        <dbReference type="Proteomes" id="UP000777438"/>
    </source>
</evidence>
<keyword evidence="1" id="KW-0812">Transmembrane</keyword>
<gene>
    <name evidence="2" type="ORF">B0T10DRAFT_411930</name>
</gene>
<accession>A0A9P8VYK8</accession>
<proteinExistence type="predicted"/>
<comment type="caution">
    <text evidence="2">The sequence shown here is derived from an EMBL/GenBank/DDBJ whole genome shotgun (WGS) entry which is preliminary data.</text>
</comment>
<feature type="transmembrane region" description="Helical" evidence="1">
    <location>
        <begin position="290"/>
        <end position="310"/>
    </location>
</feature>
<organism evidence="2 3">
    <name type="scientific">Thelonectria olida</name>
    <dbReference type="NCBI Taxonomy" id="1576542"/>
    <lineage>
        <taxon>Eukaryota</taxon>
        <taxon>Fungi</taxon>
        <taxon>Dikarya</taxon>
        <taxon>Ascomycota</taxon>
        <taxon>Pezizomycotina</taxon>
        <taxon>Sordariomycetes</taxon>
        <taxon>Hypocreomycetidae</taxon>
        <taxon>Hypocreales</taxon>
        <taxon>Nectriaceae</taxon>
        <taxon>Thelonectria</taxon>
    </lineage>
</organism>
<dbReference type="Proteomes" id="UP000777438">
    <property type="component" value="Unassembled WGS sequence"/>
</dbReference>
<keyword evidence="3" id="KW-1185">Reference proteome</keyword>
<dbReference type="EMBL" id="JAGPYM010000026">
    <property type="protein sequence ID" value="KAH6880361.1"/>
    <property type="molecule type" value="Genomic_DNA"/>
</dbReference>
<name>A0A9P8VYK8_9HYPO</name>
<keyword evidence="1" id="KW-1133">Transmembrane helix</keyword>
<dbReference type="OrthoDB" id="674604at2759"/>
<keyword evidence="1" id="KW-0472">Membrane</keyword>
<evidence type="ECO:0000256" key="1">
    <source>
        <dbReference type="SAM" id="Phobius"/>
    </source>
</evidence>
<dbReference type="AlphaFoldDB" id="A0A9P8VYK8"/>
<reference evidence="2 3" key="1">
    <citation type="journal article" date="2021" name="Nat. Commun.">
        <title>Genetic determinants of endophytism in the Arabidopsis root mycobiome.</title>
        <authorList>
            <person name="Mesny F."/>
            <person name="Miyauchi S."/>
            <person name="Thiergart T."/>
            <person name="Pickel B."/>
            <person name="Atanasova L."/>
            <person name="Karlsson M."/>
            <person name="Huettel B."/>
            <person name="Barry K.W."/>
            <person name="Haridas S."/>
            <person name="Chen C."/>
            <person name="Bauer D."/>
            <person name="Andreopoulos W."/>
            <person name="Pangilinan J."/>
            <person name="LaButti K."/>
            <person name="Riley R."/>
            <person name="Lipzen A."/>
            <person name="Clum A."/>
            <person name="Drula E."/>
            <person name="Henrissat B."/>
            <person name="Kohler A."/>
            <person name="Grigoriev I.V."/>
            <person name="Martin F.M."/>
            <person name="Hacquard S."/>
        </authorList>
    </citation>
    <scope>NUCLEOTIDE SEQUENCE [LARGE SCALE GENOMIC DNA]</scope>
    <source>
        <strain evidence="2 3">MPI-CAGE-CH-0241</strain>
    </source>
</reference>
<sequence length="328" mass="37106">MTNKGIRITSKIMDVRYPWAPRDLIILILNCYFNGDPTTAAGIFLKRQGENHYVRIRATELPTVHPGASHTVASMYGLGSIADLRHHHYDEQWTNSTRIMGEMSEAKRLGEEEMSVRKGYQHAFYLPRGYFKVYGLLGSFYLDRIWTTDAQGLWRSFLFDPRDHVGDLVLKGHSKFKAALVFTSGSGKECVFILLEMQFSEAGREHHFDAICLSVARAAELHSRFVREGIDADTLLGTNRPKVSGRVVDIQVSQDVSRLRVKIAPTTLCGISMQRIRISRASVPSDTVRFLCKGPAIIVYLTGILCWIYVSVSSGEKGDQDTEWFRRP</sequence>